<evidence type="ECO:0000256" key="8">
    <source>
        <dbReference type="ARBA" id="ARBA00022989"/>
    </source>
</evidence>
<dbReference type="EMBL" id="CAKOGP040001980">
    <property type="protein sequence ID" value="CAJ1958852.1"/>
    <property type="molecule type" value="Genomic_DNA"/>
</dbReference>
<keyword evidence="4 10" id="KW-0328">Glycosyltransferase</keyword>
<dbReference type="AlphaFoldDB" id="A0AAD2G0I9"/>
<comment type="similarity">
    <text evidence="3 10">Belongs to the ALG6/ALG8 glucosyltransferase family.</text>
</comment>
<evidence type="ECO:0000256" key="6">
    <source>
        <dbReference type="ARBA" id="ARBA00022692"/>
    </source>
</evidence>
<feature type="transmembrane region" description="Helical" evidence="10">
    <location>
        <begin position="365"/>
        <end position="383"/>
    </location>
</feature>
<keyword evidence="7 10" id="KW-0256">Endoplasmic reticulum</keyword>
<evidence type="ECO:0000256" key="10">
    <source>
        <dbReference type="RuleBase" id="RU363110"/>
    </source>
</evidence>
<protein>
    <recommendedName>
        <fullName evidence="10">Alpha-1,3-glucosyltransferase</fullName>
        <ecNumber evidence="10">2.4.1.-</ecNumber>
    </recommendedName>
</protein>
<feature type="transmembrane region" description="Helical" evidence="10">
    <location>
        <begin position="229"/>
        <end position="246"/>
    </location>
</feature>
<keyword evidence="9 10" id="KW-0472">Membrane</keyword>
<feature type="transmembrane region" description="Helical" evidence="10">
    <location>
        <begin position="24"/>
        <end position="43"/>
    </location>
</feature>
<reference evidence="11" key="1">
    <citation type="submission" date="2023-08" db="EMBL/GenBank/DDBJ databases">
        <authorList>
            <person name="Audoor S."/>
            <person name="Bilcke G."/>
        </authorList>
    </citation>
    <scope>NUCLEOTIDE SEQUENCE</scope>
</reference>
<comment type="subcellular location">
    <subcellularLocation>
        <location evidence="1 10">Endoplasmic reticulum membrane</location>
        <topology evidence="1 10">Multi-pass membrane protein</topology>
    </subcellularLocation>
</comment>
<evidence type="ECO:0000256" key="7">
    <source>
        <dbReference type="ARBA" id="ARBA00022824"/>
    </source>
</evidence>
<sequence>MKTQAKTDTNDYDITDLLNQPSRILPPILLISVCFKIILMPTYRSTDFDVHRNWLAVTHNLPLSEWYFNDVNGTTVHTLDYPPMFAYFEAFLSNNPLTSRIVPLGDRCLDLLPDSDNTPSEDCIVFHRCTVIASDLIFWIGAYMACRSMYHGKPLYRSSMAFLLIVWNPGMLWLDHIHFQYNGMLLGLFLGSLGLLMQGNNLGPNKRGYHFCHLGGAILYAFLLNLKHLYLTLAPLYFCYLLMSYCQIDGKGFQLRNFAALASVTAICLLAPWVPFLLQEDPKGQLLQILARLFPFGRGLVHDYWAANVWALYLLADKVVKVASPRLPWIPISHLPEPTPLVCAVLMFVSQLPALIVASTRRSNVKLIQAVVYCSLCSFMFAWHVHEKAIMTALIPLTLLVCQNDDRNNKGYSHSLLFWQMSLWGLLGLFPLLFRPVELGFKVVSYVTFMALCVQFSKERFGSFRKLCSLLVGIVIIILEVLPIQGKWEFLPLMITSIICALGLVACWIVSLAQLLAVEDERIKDKNI</sequence>
<evidence type="ECO:0000256" key="4">
    <source>
        <dbReference type="ARBA" id="ARBA00022676"/>
    </source>
</evidence>
<evidence type="ECO:0000256" key="2">
    <source>
        <dbReference type="ARBA" id="ARBA00004922"/>
    </source>
</evidence>
<gene>
    <name evidence="11" type="ORF">CYCCA115_LOCUS17383</name>
</gene>
<dbReference type="GO" id="GO:0006487">
    <property type="term" value="P:protein N-linked glycosylation"/>
    <property type="evidence" value="ECO:0007669"/>
    <property type="project" value="TreeGrafter"/>
</dbReference>
<dbReference type="InterPro" id="IPR004856">
    <property type="entry name" value="Glyco_trans_ALG6/ALG8"/>
</dbReference>
<evidence type="ECO:0000256" key="5">
    <source>
        <dbReference type="ARBA" id="ARBA00022679"/>
    </source>
</evidence>
<feature type="transmembrane region" description="Helical" evidence="10">
    <location>
        <begin position="339"/>
        <end position="358"/>
    </location>
</feature>
<dbReference type="Proteomes" id="UP001295423">
    <property type="component" value="Unassembled WGS sequence"/>
</dbReference>
<evidence type="ECO:0000313" key="12">
    <source>
        <dbReference type="Proteomes" id="UP001295423"/>
    </source>
</evidence>
<dbReference type="PANTHER" id="PTHR12413:SF2">
    <property type="entry name" value="DOLICHYL PYROPHOSPHATE GLC1MAN9GLCNAC2 ALPHA-1,3-GLUCOSYLTRANSFERASE-RELATED"/>
    <property type="match status" value="1"/>
</dbReference>
<feature type="transmembrane region" description="Helical" evidence="10">
    <location>
        <begin position="154"/>
        <end position="173"/>
    </location>
</feature>
<evidence type="ECO:0000256" key="3">
    <source>
        <dbReference type="ARBA" id="ARBA00008715"/>
    </source>
</evidence>
<evidence type="ECO:0000313" key="11">
    <source>
        <dbReference type="EMBL" id="CAJ1958852.1"/>
    </source>
</evidence>
<dbReference type="EC" id="2.4.1.-" evidence="10"/>
<dbReference type="GO" id="GO:0042283">
    <property type="term" value="F:dolichyl pyrophosphate Glc1Man9GlcNAc2 alpha-1,3-glucosyltransferase activity"/>
    <property type="evidence" value="ECO:0007669"/>
    <property type="project" value="TreeGrafter"/>
</dbReference>
<evidence type="ECO:0000256" key="1">
    <source>
        <dbReference type="ARBA" id="ARBA00004477"/>
    </source>
</evidence>
<keyword evidence="6 10" id="KW-0812">Transmembrane</keyword>
<organism evidence="11 12">
    <name type="scientific">Cylindrotheca closterium</name>
    <dbReference type="NCBI Taxonomy" id="2856"/>
    <lineage>
        <taxon>Eukaryota</taxon>
        <taxon>Sar</taxon>
        <taxon>Stramenopiles</taxon>
        <taxon>Ochrophyta</taxon>
        <taxon>Bacillariophyta</taxon>
        <taxon>Bacillariophyceae</taxon>
        <taxon>Bacillariophycidae</taxon>
        <taxon>Bacillariales</taxon>
        <taxon>Bacillariaceae</taxon>
        <taxon>Cylindrotheca</taxon>
    </lineage>
</organism>
<accession>A0AAD2G0I9</accession>
<comment type="caution">
    <text evidence="11">The sequence shown here is derived from an EMBL/GenBank/DDBJ whole genome shotgun (WGS) entry which is preliminary data.</text>
</comment>
<feature type="transmembrane region" description="Helical" evidence="10">
    <location>
        <begin position="464"/>
        <end position="484"/>
    </location>
</feature>
<keyword evidence="8 10" id="KW-1133">Transmembrane helix</keyword>
<proteinExistence type="inferred from homology"/>
<feature type="transmembrane region" description="Helical" evidence="10">
    <location>
        <begin position="490"/>
        <end position="518"/>
    </location>
</feature>
<feature type="transmembrane region" description="Helical" evidence="10">
    <location>
        <begin position="258"/>
        <end position="278"/>
    </location>
</feature>
<keyword evidence="12" id="KW-1185">Reference proteome</keyword>
<evidence type="ECO:0000256" key="9">
    <source>
        <dbReference type="ARBA" id="ARBA00023136"/>
    </source>
</evidence>
<dbReference type="PANTHER" id="PTHR12413">
    <property type="entry name" value="DOLICHYL GLYCOSYLTRANSFERASE"/>
    <property type="match status" value="1"/>
</dbReference>
<name>A0AAD2G0I9_9STRA</name>
<dbReference type="Pfam" id="PF03155">
    <property type="entry name" value="Alg6_Alg8"/>
    <property type="match status" value="1"/>
</dbReference>
<dbReference type="GO" id="GO:0005789">
    <property type="term" value="C:endoplasmic reticulum membrane"/>
    <property type="evidence" value="ECO:0007669"/>
    <property type="project" value="UniProtKB-SubCell"/>
</dbReference>
<keyword evidence="5 10" id="KW-0808">Transferase</keyword>
<comment type="pathway">
    <text evidence="2 10">Protein modification; protein glycosylation.</text>
</comment>
<feature type="transmembrane region" description="Helical" evidence="10">
    <location>
        <begin position="439"/>
        <end position="457"/>
    </location>
</feature>